<organism evidence="6 7">
    <name type="scientific">Gorilla gorilla gorilla</name>
    <name type="common">Western lowland gorilla</name>
    <dbReference type="NCBI Taxonomy" id="9595"/>
    <lineage>
        <taxon>Eukaryota</taxon>
        <taxon>Metazoa</taxon>
        <taxon>Chordata</taxon>
        <taxon>Craniata</taxon>
        <taxon>Vertebrata</taxon>
        <taxon>Euteleostomi</taxon>
        <taxon>Mammalia</taxon>
        <taxon>Eutheria</taxon>
        <taxon>Euarchontoglires</taxon>
        <taxon>Primates</taxon>
        <taxon>Haplorrhini</taxon>
        <taxon>Catarrhini</taxon>
        <taxon>Hominidae</taxon>
        <taxon>Gorilla</taxon>
    </lineage>
</organism>
<accession>A0A2I2YEN0</accession>
<dbReference type="PANTHER" id="PTHR31661:SF1">
    <property type="entry name" value="CDAN1-INTERACTING NUCLEASE 1"/>
    <property type="match status" value="1"/>
</dbReference>
<evidence type="ECO:0000256" key="5">
    <source>
        <dbReference type="ARBA" id="ARBA00023480"/>
    </source>
</evidence>
<proteinExistence type="predicted"/>
<dbReference type="Ensembl" id="ENSGGOT00000055569.1">
    <property type="protein sequence ID" value="ENSGGOP00000033383.1"/>
    <property type="gene ID" value="ENSGGOG00000013161.3"/>
</dbReference>
<dbReference type="EMBL" id="CABD030095426">
    <property type="status" value="NOT_ANNOTATED_CDS"/>
    <property type="molecule type" value="Genomic_DNA"/>
</dbReference>
<dbReference type="EMBL" id="CABD030095422">
    <property type="status" value="NOT_ANNOTATED_CDS"/>
    <property type="molecule type" value="Genomic_DNA"/>
</dbReference>
<dbReference type="GO" id="GO:0005737">
    <property type="term" value="C:cytoplasm"/>
    <property type="evidence" value="ECO:0007669"/>
    <property type="project" value="UniProtKB-SubCell"/>
</dbReference>
<dbReference type="EMBL" id="CABD030095425">
    <property type="status" value="NOT_ANNOTATED_CDS"/>
    <property type="molecule type" value="Genomic_DNA"/>
</dbReference>
<keyword evidence="4" id="KW-0539">Nucleus</keyword>
<dbReference type="Bgee" id="ENSGGOG00000013161">
    <property type="expression patterns" value="Expressed in heart and 6 other cell types or tissues"/>
</dbReference>
<dbReference type="GeneTree" id="ENSGT00390000018465"/>
<evidence type="ECO:0000256" key="1">
    <source>
        <dbReference type="ARBA" id="ARBA00004123"/>
    </source>
</evidence>
<comment type="subcellular location">
    <subcellularLocation>
        <location evidence="2">Cytoplasm</location>
    </subcellularLocation>
    <subcellularLocation>
        <location evidence="1">Nucleus</location>
    </subcellularLocation>
</comment>
<dbReference type="EMBL" id="CABD030095424">
    <property type="status" value="NOT_ANNOTATED_CDS"/>
    <property type="molecule type" value="Genomic_DNA"/>
</dbReference>
<dbReference type="InterPro" id="IPR029404">
    <property type="entry name" value="CDIN1"/>
</dbReference>
<protein>
    <recommendedName>
        <fullName evidence="5">CDAN1-interacting nuclease 1</fullName>
    </recommendedName>
</protein>
<dbReference type="EMBL" id="CABD030095423">
    <property type="status" value="NOT_ANNOTATED_CDS"/>
    <property type="molecule type" value="Genomic_DNA"/>
</dbReference>
<evidence type="ECO:0000313" key="6">
    <source>
        <dbReference type="Ensembl" id="ENSGGOP00000033383.1"/>
    </source>
</evidence>
<dbReference type="AlphaFoldDB" id="A0A2I2YEN0"/>
<sequence>MFIITKTCRKNNERNEDQLRAKGYDKTPDFILQVPVAVEGHIIHWIESKASFGDECSHHAYLHDQFWSYWNRFGPGLVIYWYGFIQELDCNRERGILLKACFPTNIVTLCHSIA</sequence>
<dbReference type="EMBL" id="CABD030095421">
    <property type="status" value="NOT_ANNOTATED_CDS"/>
    <property type="molecule type" value="Genomic_DNA"/>
</dbReference>
<name>A0A2I2YEN0_GORGO</name>
<keyword evidence="3" id="KW-0963">Cytoplasm</keyword>
<gene>
    <name evidence="6" type="primary">CDIN1</name>
</gene>
<dbReference type="Pfam" id="PF14811">
    <property type="entry name" value="TPD"/>
    <property type="match status" value="1"/>
</dbReference>
<evidence type="ECO:0000256" key="2">
    <source>
        <dbReference type="ARBA" id="ARBA00004496"/>
    </source>
</evidence>
<dbReference type="EMBL" id="CABD030095429">
    <property type="status" value="NOT_ANNOTATED_CDS"/>
    <property type="molecule type" value="Genomic_DNA"/>
</dbReference>
<reference evidence="6 7" key="2">
    <citation type="journal article" date="2012" name="Nature">
        <title>Insights into hominid evolution from the gorilla genome sequence.</title>
        <authorList>
            <person name="Scally A."/>
            <person name="Dutheil J.Y."/>
            <person name="Hillier L.W."/>
            <person name="Jordan G.E."/>
            <person name="Goodhead I."/>
            <person name="Herrero J."/>
            <person name="Hobolth A."/>
            <person name="Lappalainen T."/>
            <person name="Mailund T."/>
            <person name="Marques-Bonet T."/>
            <person name="McCarthy S."/>
            <person name="Montgomery S.H."/>
            <person name="Schwalie P.C."/>
            <person name="Tang Y.A."/>
            <person name="Ward M.C."/>
            <person name="Xue Y."/>
            <person name="Yngvadottir B."/>
            <person name="Alkan C."/>
            <person name="Andersen L.N."/>
            <person name="Ayub Q."/>
            <person name="Ball E.V."/>
            <person name="Beal K."/>
            <person name="Bradley B.J."/>
            <person name="Chen Y."/>
            <person name="Clee C.M."/>
            <person name="Fitzgerald S."/>
            <person name="Graves T.A."/>
            <person name="Gu Y."/>
            <person name="Heath P."/>
            <person name="Heger A."/>
            <person name="Karakoc E."/>
            <person name="Kolb-Kokocinski A."/>
            <person name="Laird G.K."/>
            <person name="Lunter G."/>
            <person name="Meader S."/>
            <person name="Mort M."/>
            <person name="Mullikin J.C."/>
            <person name="Munch K."/>
            <person name="O'Connor T.D."/>
            <person name="Phillips A.D."/>
            <person name="Prado-Martinez J."/>
            <person name="Rogers A.S."/>
            <person name="Sajjadian S."/>
            <person name="Schmidt D."/>
            <person name="Shaw K."/>
            <person name="Simpson J.T."/>
            <person name="Stenson P.D."/>
            <person name="Turner D.J."/>
            <person name="Vigilant L."/>
            <person name="Vilella A.J."/>
            <person name="Whitener W."/>
            <person name="Zhu B."/>
            <person name="Cooper D.N."/>
            <person name="de Jong P."/>
            <person name="Dermitzakis E.T."/>
            <person name="Eichler E.E."/>
            <person name="Flicek P."/>
            <person name="Goldman N."/>
            <person name="Mundy N.I."/>
            <person name="Ning Z."/>
            <person name="Odom D.T."/>
            <person name="Ponting C.P."/>
            <person name="Quail M.A."/>
            <person name="Ryder O.A."/>
            <person name="Searle S.M."/>
            <person name="Warren W.C."/>
            <person name="Wilson R.K."/>
            <person name="Schierup M.H."/>
            <person name="Rogers J."/>
            <person name="Tyler-Smith C."/>
            <person name="Durbin R."/>
        </authorList>
    </citation>
    <scope>NUCLEOTIDE SEQUENCE [LARGE SCALE GENOMIC DNA]</scope>
</reference>
<evidence type="ECO:0000256" key="3">
    <source>
        <dbReference type="ARBA" id="ARBA00022490"/>
    </source>
</evidence>
<reference evidence="6" key="4">
    <citation type="submission" date="2025-09" db="UniProtKB">
        <authorList>
            <consortium name="Ensembl"/>
        </authorList>
    </citation>
    <scope>IDENTIFICATION</scope>
</reference>
<dbReference type="GO" id="GO:0005634">
    <property type="term" value="C:nucleus"/>
    <property type="evidence" value="ECO:0007669"/>
    <property type="project" value="UniProtKB-SubCell"/>
</dbReference>
<reference evidence="7" key="1">
    <citation type="submission" date="2011-05" db="EMBL/GenBank/DDBJ databases">
        <title>Insights into the evolution of the great apes provided by the gorilla genome.</title>
        <authorList>
            <person name="Scally A."/>
        </authorList>
    </citation>
    <scope>NUCLEOTIDE SEQUENCE [LARGE SCALE GENOMIC DNA]</scope>
</reference>
<evidence type="ECO:0000256" key="4">
    <source>
        <dbReference type="ARBA" id="ARBA00023242"/>
    </source>
</evidence>
<dbReference type="EMBL" id="CABD030095430">
    <property type="status" value="NOT_ANNOTATED_CDS"/>
    <property type="molecule type" value="Genomic_DNA"/>
</dbReference>
<dbReference type="EMBL" id="CABD030095427">
    <property type="status" value="NOT_ANNOTATED_CDS"/>
    <property type="molecule type" value="Genomic_DNA"/>
</dbReference>
<dbReference type="EMBL" id="CABD030095428">
    <property type="status" value="NOT_ANNOTATED_CDS"/>
    <property type="molecule type" value="Genomic_DNA"/>
</dbReference>
<dbReference type="PANTHER" id="PTHR31661">
    <property type="entry name" value="SIMILAR TO CDNA SEQUENCE BC052040"/>
    <property type="match status" value="1"/>
</dbReference>
<evidence type="ECO:0000313" key="7">
    <source>
        <dbReference type="Proteomes" id="UP000001519"/>
    </source>
</evidence>
<dbReference type="Proteomes" id="UP000001519">
    <property type="component" value="Chromosome 15"/>
</dbReference>
<keyword evidence="7" id="KW-1185">Reference proteome</keyword>
<reference evidence="6" key="3">
    <citation type="submission" date="2025-08" db="UniProtKB">
        <authorList>
            <consortium name="Ensembl"/>
        </authorList>
    </citation>
    <scope>IDENTIFICATION</scope>
</reference>